<organism evidence="2 3">
    <name type="scientific">Niallia circulans</name>
    <name type="common">Bacillus circulans</name>
    <dbReference type="NCBI Taxonomy" id="1397"/>
    <lineage>
        <taxon>Bacteria</taxon>
        <taxon>Bacillati</taxon>
        <taxon>Bacillota</taxon>
        <taxon>Bacilli</taxon>
        <taxon>Bacillales</taxon>
        <taxon>Bacillaceae</taxon>
        <taxon>Niallia</taxon>
    </lineage>
</organism>
<gene>
    <name evidence="2" type="ORF">CEQ21_14235</name>
</gene>
<name>A0A553SI59_NIACI</name>
<reference evidence="3" key="1">
    <citation type="submission" date="2018-10" db="EMBL/GenBank/DDBJ databases">
        <title>FDA dAtabase for Regulatory Grade micrObial Sequences (FDA-ARGOS): Supporting development and validation of Infectious Disease Dx tests.</title>
        <authorList>
            <person name="Minogue T."/>
            <person name="Wolcott M."/>
            <person name="Wasieloski L."/>
            <person name="Aguilar W."/>
            <person name="Moore D."/>
            <person name="Tallon L."/>
            <person name="Sadzewicz L."/>
            <person name="Sengamalay N."/>
            <person name="Ott S."/>
            <person name="Godinez A."/>
            <person name="Nagaraj S."/>
            <person name="Vavikolanu K."/>
            <person name="Vyas G."/>
            <person name="Nadendla S."/>
            <person name="George J."/>
            <person name="Sichtig H."/>
        </authorList>
    </citation>
    <scope>NUCLEOTIDE SEQUENCE [LARGE SCALE GENOMIC DNA]</scope>
    <source>
        <strain evidence="3">FDAARGOS_343</strain>
    </source>
</reference>
<keyword evidence="1" id="KW-0472">Membrane</keyword>
<keyword evidence="1" id="KW-0812">Transmembrane</keyword>
<dbReference type="AlphaFoldDB" id="A0A553SI59"/>
<protein>
    <submittedName>
        <fullName evidence="2">Uncharacterized protein</fullName>
    </submittedName>
</protein>
<dbReference type="Proteomes" id="UP000319837">
    <property type="component" value="Unassembled WGS sequence"/>
</dbReference>
<evidence type="ECO:0000256" key="1">
    <source>
        <dbReference type="SAM" id="Phobius"/>
    </source>
</evidence>
<evidence type="ECO:0000313" key="2">
    <source>
        <dbReference type="EMBL" id="TRZ36674.1"/>
    </source>
</evidence>
<comment type="caution">
    <text evidence="2">The sequence shown here is derived from an EMBL/GenBank/DDBJ whole genome shotgun (WGS) entry which is preliminary data.</text>
</comment>
<proteinExistence type="predicted"/>
<evidence type="ECO:0000313" key="3">
    <source>
        <dbReference type="Proteomes" id="UP000319837"/>
    </source>
</evidence>
<feature type="transmembrane region" description="Helical" evidence="1">
    <location>
        <begin position="25"/>
        <end position="47"/>
    </location>
</feature>
<accession>A0A553SI59</accession>
<dbReference type="EMBL" id="RIBP01000004">
    <property type="protein sequence ID" value="TRZ36674.1"/>
    <property type="molecule type" value="Genomic_DNA"/>
</dbReference>
<sequence>MEFHFIQFPFHSKEKKYIFSIINKFLANMLVLAKVYLAFLFFIAYGITESSTSLLSLSYRIGENGKQYISKGELLCILF</sequence>
<keyword evidence="1" id="KW-1133">Transmembrane helix</keyword>